<proteinExistence type="inferred from homology"/>
<keyword evidence="1 5" id="KW-1003">Cell membrane</keyword>
<feature type="transmembrane region" description="Helical" evidence="5">
    <location>
        <begin position="20"/>
        <end position="42"/>
    </location>
</feature>
<reference evidence="6 7" key="1">
    <citation type="journal article" date="2019" name="Front. Microbiol.">
        <title>Genomes of Neutrophilic Sulfur-Oxidizing Chemolithoautotrophs Representing 9 Proteobacterial Species From 8 Genera.</title>
        <authorList>
            <person name="Watanabe T."/>
            <person name="Kojima H."/>
            <person name="Umezawa K."/>
            <person name="Hori C."/>
            <person name="Takasuka T.E."/>
            <person name="Kato Y."/>
            <person name="Fukui M."/>
        </authorList>
    </citation>
    <scope>NUCLEOTIDE SEQUENCE [LARGE SCALE GENOMIC DNA]</scope>
    <source>
        <strain evidence="6 7">TTN</strain>
    </source>
</reference>
<sequence>MKFLFDFFPILLFFIAYKFGGIYVATGVAIAASFVQIGWVMARGKKVEPMMWISLAIIVVFGGATLLLHNETFIKWKPTVLYWLFAVVLLGGSWFFKKNIMRTMMAKQISLPDPVWNKLNLSWAGFFIVMGATNLYVAYSFSTDVWVDFKLFGSTAMMLVFVIAQSLILSKHMNNEE</sequence>
<evidence type="ECO:0000256" key="5">
    <source>
        <dbReference type="HAMAP-Rule" id="MF_00189"/>
    </source>
</evidence>
<evidence type="ECO:0000313" key="6">
    <source>
        <dbReference type="EMBL" id="GBL46533.1"/>
    </source>
</evidence>
<comment type="function">
    <text evidence="5">Plays a role in cell envelope biogenesis, maintenance of cell envelope integrity and membrane homeostasis.</text>
</comment>
<keyword evidence="4 5" id="KW-0472">Membrane</keyword>
<dbReference type="InterPro" id="IPR006008">
    <property type="entry name" value="YciB"/>
</dbReference>
<dbReference type="GO" id="GO:0005886">
    <property type="term" value="C:plasma membrane"/>
    <property type="evidence" value="ECO:0007669"/>
    <property type="project" value="UniProtKB-SubCell"/>
</dbReference>
<dbReference type="PANTHER" id="PTHR36917:SF1">
    <property type="entry name" value="INNER MEMBRANE-SPANNING PROTEIN YCIB"/>
    <property type="match status" value="1"/>
</dbReference>
<feature type="transmembrane region" description="Helical" evidence="5">
    <location>
        <begin position="118"/>
        <end position="139"/>
    </location>
</feature>
<evidence type="ECO:0000256" key="2">
    <source>
        <dbReference type="ARBA" id="ARBA00022692"/>
    </source>
</evidence>
<keyword evidence="3 5" id="KW-1133">Transmembrane helix</keyword>
<gene>
    <name evidence="5" type="primary">yciB</name>
    <name evidence="6" type="ORF">SFMTTN_2348</name>
</gene>
<dbReference type="Pfam" id="PF04279">
    <property type="entry name" value="IspA"/>
    <property type="match status" value="1"/>
</dbReference>
<organism evidence="6 7">
    <name type="scientific">Sulfuriferula multivorans</name>
    <dbReference type="NCBI Taxonomy" id="1559896"/>
    <lineage>
        <taxon>Bacteria</taxon>
        <taxon>Pseudomonadati</taxon>
        <taxon>Pseudomonadota</taxon>
        <taxon>Betaproteobacteria</taxon>
        <taxon>Nitrosomonadales</taxon>
        <taxon>Sulfuricellaceae</taxon>
        <taxon>Sulfuriferula</taxon>
    </lineage>
</organism>
<dbReference type="AlphaFoldDB" id="A0A401JG21"/>
<name>A0A401JG21_9PROT</name>
<dbReference type="PANTHER" id="PTHR36917">
    <property type="entry name" value="INTRACELLULAR SEPTATION PROTEIN A-RELATED"/>
    <property type="match status" value="1"/>
</dbReference>
<evidence type="ECO:0000256" key="3">
    <source>
        <dbReference type="ARBA" id="ARBA00022989"/>
    </source>
</evidence>
<evidence type="ECO:0000256" key="1">
    <source>
        <dbReference type="ARBA" id="ARBA00022475"/>
    </source>
</evidence>
<comment type="subcellular location">
    <subcellularLocation>
        <location evidence="5">Cell inner membrane</location>
        <topology evidence="5">Multi-pass membrane protein</topology>
    </subcellularLocation>
</comment>
<dbReference type="NCBIfam" id="TIGR00997">
    <property type="entry name" value="ispZ"/>
    <property type="match status" value="1"/>
</dbReference>
<dbReference type="EMBL" id="BGOW01000020">
    <property type="protein sequence ID" value="GBL46533.1"/>
    <property type="molecule type" value="Genomic_DNA"/>
</dbReference>
<comment type="caution">
    <text evidence="6">The sequence shown here is derived from an EMBL/GenBank/DDBJ whole genome shotgun (WGS) entry which is preliminary data.</text>
</comment>
<feature type="transmembrane region" description="Helical" evidence="5">
    <location>
        <begin position="80"/>
        <end position="97"/>
    </location>
</feature>
<dbReference type="HAMAP" id="MF_00189">
    <property type="entry name" value="YciB"/>
    <property type="match status" value="1"/>
</dbReference>
<keyword evidence="2 5" id="KW-0812">Transmembrane</keyword>
<feature type="transmembrane region" description="Helical" evidence="5">
    <location>
        <begin position="49"/>
        <end position="68"/>
    </location>
</feature>
<accession>A0A401JG21</accession>
<feature type="transmembrane region" description="Helical" evidence="5">
    <location>
        <begin position="151"/>
        <end position="169"/>
    </location>
</feature>
<evidence type="ECO:0000256" key="4">
    <source>
        <dbReference type="ARBA" id="ARBA00023136"/>
    </source>
</evidence>
<keyword evidence="7" id="KW-1185">Reference proteome</keyword>
<dbReference type="OrthoDB" id="9788219at2"/>
<dbReference type="Proteomes" id="UP000286806">
    <property type="component" value="Unassembled WGS sequence"/>
</dbReference>
<dbReference type="RefSeq" id="WP_124705314.1">
    <property type="nucleotide sequence ID" value="NZ_BGOW01000020.1"/>
</dbReference>
<comment type="similarity">
    <text evidence="5">Belongs to the YciB family.</text>
</comment>
<evidence type="ECO:0000313" key="7">
    <source>
        <dbReference type="Proteomes" id="UP000286806"/>
    </source>
</evidence>
<protein>
    <recommendedName>
        <fullName evidence="5">Inner membrane-spanning protein YciB</fullName>
    </recommendedName>
</protein>
<keyword evidence="5" id="KW-0997">Cell inner membrane</keyword>
<dbReference type="NCBIfam" id="NF001325">
    <property type="entry name" value="PRK00259.1-3"/>
    <property type="match status" value="1"/>
</dbReference>